<gene>
    <name evidence="1" type="ORF">A3D35_00310</name>
</gene>
<dbReference type="AlphaFoldDB" id="A0A1G2I5F3"/>
<dbReference type="EMBL" id="MHOS01000005">
    <property type="protein sequence ID" value="OGZ69650.1"/>
    <property type="molecule type" value="Genomic_DNA"/>
</dbReference>
<protein>
    <submittedName>
        <fullName evidence="1">Uncharacterized protein</fullName>
    </submittedName>
</protein>
<comment type="caution">
    <text evidence="1">The sequence shown here is derived from an EMBL/GenBank/DDBJ whole genome shotgun (WGS) entry which is preliminary data.</text>
</comment>
<name>A0A1G2I5F3_9BACT</name>
<evidence type="ECO:0000313" key="2">
    <source>
        <dbReference type="Proteomes" id="UP000176421"/>
    </source>
</evidence>
<accession>A0A1G2I5F3</accession>
<dbReference type="Proteomes" id="UP000176421">
    <property type="component" value="Unassembled WGS sequence"/>
</dbReference>
<sequence>MQAKVVSFFEHDTINRSRIEIMGILIPDMDNLLIFFKEKIGSRINISGNFTIPKDLEIVAEIEISKTFVDKVVIIVKLYNSIEEETKSLWHSNAPIPF</sequence>
<proteinExistence type="predicted"/>
<organism evidence="1 2">
    <name type="scientific">Candidatus Staskawiczbacteria bacterium RIFCSPHIGHO2_02_FULL_34_9</name>
    <dbReference type="NCBI Taxonomy" id="1802206"/>
    <lineage>
        <taxon>Bacteria</taxon>
        <taxon>Candidatus Staskawicziibacteriota</taxon>
    </lineage>
</organism>
<evidence type="ECO:0000313" key="1">
    <source>
        <dbReference type="EMBL" id="OGZ69650.1"/>
    </source>
</evidence>
<reference evidence="1 2" key="1">
    <citation type="journal article" date="2016" name="Nat. Commun.">
        <title>Thousands of microbial genomes shed light on interconnected biogeochemical processes in an aquifer system.</title>
        <authorList>
            <person name="Anantharaman K."/>
            <person name="Brown C.T."/>
            <person name="Hug L.A."/>
            <person name="Sharon I."/>
            <person name="Castelle C.J."/>
            <person name="Probst A.J."/>
            <person name="Thomas B.C."/>
            <person name="Singh A."/>
            <person name="Wilkins M.J."/>
            <person name="Karaoz U."/>
            <person name="Brodie E.L."/>
            <person name="Williams K.H."/>
            <person name="Hubbard S.S."/>
            <person name="Banfield J.F."/>
        </authorList>
    </citation>
    <scope>NUCLEOTIDE SEQUENCE [LARGE SCALE GENOMIC DNA]</scope>
</reference>